<gene>
    <name evidence="1" type="ORF">D1632_08510</name>
</gene>
<organism evidence="1 2">
    <name type="scientific">Chryseobacterium nematophagum</name>
    <dbReference type="NCBI Taxonomy" id="2305228"/>
    <lineage>
        <taxon>Bacteria</taxon>
        <taxon>Pseudomonadati</taxon>
        <taxon>Bacteroidota</taxon>
        <taxon>Flavobacteriia</taxon>
        <taxon>Flavobacteriales</taxon>
        <taxon>Weeksellaceae</taxon>
        <taxon>Chryseobacterium group</taxon>
        <taxon>Chryseobacterium</taxon>
    </lineage>
</organism>
<name>A0A3M7LBS2_9FLAO</name>
<accession>A0A3M7LBS2</accession>
<keyword evidence="2" id="KW-1185">Reference proteome</keyword>
<dbReference type="EMBL" id="QWIV01000013">
    <property type="protein sequence ID" value="RMZ59659.1"/>
    <property type="molecule type" value="Genomic_DNA"/>
</dbReference>
<sequence>MKKNTFLFLFFCFSFLFSQEKPNKDTENYFPIKYILKKSKDTVKTKVQNVGIDSNKEFSPITYIHNMYVLNSSGDKIKIAEDTIQYMQITDLKNVKRRFISSASILSKDIGLLEIMYKGKISWYRNNYYKGPIYTAKISKRDFLLNHKNKTVTEIGFMSPGVRDQLKEIFSIYPDLTSMVDSMVVDTDLLKILRLYDRKR</sequence>
<dbReference type="Proteomes" id="UP000267524">
    <property type="component" value="Unassembled WGS sequence"/>
</dbReference>
<dbReference type="RefSeq" id="WP_122546782.1">
    <property type="nucleotide sequence ID" value="NZ_QWIV01000013.1"/>
</dbReference>
<evidence type="ECO:0000313" key="2">
    <source>
        <dbReference type="Proteomes" id="UP000267524"/>
    </source>
</evidence>
<protein>
    <submittedName>
        <fullName evidence="1">Uncharacterized protein</fullName>
    </submittedName>
</protein>
<reference evidence="1 2" key="1">
    <citation type="submission" date="2018-08" db="EMBL/GenBank/DDBJ databases">
        <title>Chryseobacterium nematophagum: a novel matrix digesting pathogen of nematodes.</title>
        <authorList>
            <person name="Page A."/>
            <person name="Roberts M."/>
            <person name="Felix M.-A."/>
            <person name="Weir W."/>
        </authorList>
    </citation>
    <scope>NUCLEOTIDE SEQUENCE [LARGE SCALE GENOMIC DNA]</scope>
    <source>
        <strain evidence="1 2">JUb275</strain>
    </source>
</reference>
<evidence type="ECO:0000313" key="1">
    <source>
        <dbReference type="EMBL" id="RMZ59659.1"/>
    </source>
</evidence>
<dbReference type="AlphaFoldDB" id="A0A3M7LBS2"/>
<comment type="caution">
    <text evidence="1">The sequence shown here is derived from an EMBL/GenBank/DDBJ whole genome shotgun (WGS) entry which is preliminary data.</text>
</comment>
<proteinExistence type="predicted"/>